<dbReference type="Proteomes" id="UP000322234">
    <property type="component" value="Unassembled WGS sequence"/>
</dbReference>
<sequence>MPAGFENVHLTQLYKEYSNFQRNIVSSIYTINKPSFKVQTTAEPGASVMYLQSWRWFRGQLQRPTHRVHLSVGHTRDPKQMTFCDAGDTDPWKDKPPDARPNSHIRPSNQQYEHHPRRPSPASALSKSPTEVQPDKAVRAGAPSTVLPAGSAFQTQALDRDPGGDMQGVTWGALLFRDVHSGKYGHLLGEKKSSNLIANIHIANYPLEDIQPVSSSDIILGMPRFLPFPQSHKPPLIPNHSWFLKPNRLFPFYAAMVYDARHLFRV</sequence>
<evidence type="ECO:0000313" key="3">
    <source>
        <dbReference type="Proteomes" id="UP000322234"/>
    </source>
</evidence>
<accession>A0A6B0RNT0</accession>
<dbReference type="AlphaFoldDB" id="A0A6B0RNT0"/>
<evidence type="ECO:0000313" key="2">
    <source>
        <dbReference type="EMBL" id="MXQ91790.1"/>
    </source>
</evidence>
<feature type="region of interest" description="Disordered" evidence="1">
    <location>
        <begin position="69"/>
        <end position="138"/>
    </location>
</feature>
<keyword evidence="3" id="KW-1185">Reference proteome</keyword>
<organism evidence="2 3">
    <name type="scientific">Bos mutus</name>
    <name type="common">wild yak</name>
    <dbReference type="NCBI Taxonomy" id="72004"/>
    <lineage>
        <taxon>Eukaryota</taxon>
        <taxon>Metazoa</taxon>
        <taxon>Chordata</taxon>
        <taxon>Craniata</taxon>
        <taxon>Vertebrata</taxon>
        <taxon>Euteleostomi</taxon>
        <taxon>Mammalia</taxon>
        <taxon>Eutheria</taxon>
        <taxon>Laurasiatheria</taxon>
        <taxon>Artiodactyla</taxon>
        <taxon>Ruminantia</taxon>
        <taxon>Pecora</taxon>
        <taxon>Bovidae</taxon>
        <taxon>Bovinae</taxon>
        <taxon>Bos</taxon>
    </lineage>
</organism>
<dbReference type="EMBL" id="VBQZ03000074">
    <property type="protein sequence ID" value="MXQ91790.1"/>
    <property type="molecule type" value="Genomic_DNA"/>
</dbReference>
<comment type="caution">
    <text evidence="2">The sequence shown here is derived from an EMBL/GenBank/DDBJ whole genome shotgun (WGS) entry which is preliminary data.</text>
</comment>
<protein>
    <submittedName>
        <fullName evidence="2">Uncharacterized protein</fullName>
    </submittedName>
</protein>
<proteinExistence type="predicted"/>
<name>A0A6B0RNT0_9CETA</name>
<reference evidence="2" key="1">
    <citation type="submission" date="2019-10" db="EMBL/GenBank/DDBJ databases">
        <title>The sequence and de novo assembly of the wild yak genome.</title>
        <authorList>
            <person name="Liu Y."/>
        </authorList>
    </citation>
    <scope>NUCLEOTIDE SEQUENCE [LARGE SCALE GENOMIC DNA]</scope>
    <source>
        <strain evidence="2">WY2019</strain>
    </source>
</reference>
<gene>
    <name evidence="2" type="ORF">E5288_WYG004512</name>
</gene>
<evidence type="ECO:0000256" key="1">
    <source>
        <dbReference type="SAM" id="MobiDB-lite"/>
    </source>
</evidence>